<name>A0A6J1SJZ9_FRAOC</name>
<evidence type="ECO:0000256" key="5">
    <source>
        <dbReference type="SAM" id="MobiDB-lite"/>
    </source>
</evidence>
<dbReference type="Gene3D" id="1.20.920.10">
    <property type="entry name" value="Bromodomain-like"/>
    <property type="match status" value="1"/>
</dbReference>
<dbReference type="InterPro" id="IPR001487">
    <property type="entry name" value="Bromodomain"/>
</dbReference>
<keyword evidence="2 4" id="KW-0103">Bromodomain</keyword>
<feature type="region of interest" description="Disordered" evidence="5">
    <location>
        <begin position="967"/>
        <end position="986"/>
    </location>
</feature>
<dbReference type="PROSITE" id="PS50014">
    <property type="entry name" value="BROMODOMAIN_2"/>
    <property type="match status" value="1"/>
</dbReference>
<gene>
    <name evidence="8" type="primary">LOC113207353</name>
</gene>
<dbReference type="PRINTS" id="PR00503">
    <property type="entry name" value="BROMODOMAIN"/>
</dbReference>
<dbReference type="GO" id="GO:0004402">
    <property type="term" value="F:histone acetyltransferase activity"/>
    <property type="evidence" value="ECO:0007669"/>
    <property type="project" value="InterPro"/>
</dbReference>
<feature type="compositionally biased region" description="Acidic residues" evidence="5">
    <location>
        <begin position="972"/>
        <end position="986"/>
    </location>
</feature>
<dbReference type="InterPro" id="IPR040240">
    <property type="entry name" value="TAF1"/>
</dbReference>
<dbReference type="GO" id="GO:0005669">
    <property type="term" value="C:transcription factor TFIID complex"/>
    <property type="evidence" value="ECO:0007669"/>
    <property type="project" value="InterPro"/>
</dbReference>
<dbReference type="Pfam" id="PF12157">
    <property type="entry name" value="DUF3591"/>
    <property type="match status" value="1"/>
</dbReference>
<accession>A0A6J1SJZ9</accession>
<evidence type="ECO:0000256" key="1">
    <source>
        <dbReference type="ARBA" id="ARBA00004123"/>
    </source>
</evidence>
<evidence type="ECO:0000256" key="2">
    <source>
        <dbReference type="ARBA" id="ARBA00023117"/>
    </source>
</evidence>
<feature type="domain" description="Bromo" evidence="6">
    <location>
        <begin position="1311"/>
        <end position="1381"/>
    </location>
</feature>
<feature type="region of interest" description="Disordered" evidence="5">
    <location>
        <begin position="1163"/>
        <end position="1185"/>
    </location>
</feature>
<evidence type="ECO:0000313" key="7">
    <source>
        <dbReference type="Proteomes" id="UP000504606"/>
    </source>
</evidence>
<sequence>MAEGDEDKEADVGKPSAKRSLDHVPLKIIIKRHRPNSNATVENVPPLAPPKSKATVTVKSVPPSVPFPVPSHPPNRIIKSNGILPKLLLSKYAGLAQLMTAFEAEKPKCLQEVWHSVQNRQWEDDEEDSSKSNRKRLMQQYISSGACDFGDDCEMPWLHPAIDVIFLENLSKEQPCVSPSKEVVEDKSIESRTEFKVCEEGTEDSEDVIVSDWRFGPAQLWYDRLESTDFKNFTYGFKLKDKPEDCVSQDKVFPDDAFLMVNQLEWEKDVIWNCSDKTQEDLKQMKLKWVKVGGKSQPDKSFIGSHYTMQHRLPGYLQGPRGRSLFPNRPFVFKTPYCMPIPTSKEGNDDNSSKAILPFENEDLTSGLWEKEVIWDAENMPEIPKPRLPTLDPSDDNLILGVPEDVFDAHQSWSTQQSSVIKLSHPRIKSSKIVIGKTGIRIISEDDEPRYSFEDPFNVSNDSYYAIKSSDTSLRLKPIGKIIQHSTPALELRPPFIPTHFSVVRLQNFHRPSLKRYSHGRLANPVSHPVFSLSKEISLKAQAREEERQASGGGDVFFMREPDDLSGRDGDLVLVEFSEEHPLIMNECGMCSKVINYYKRKASKDQGPPPHKYGDVVYPHTSPFLGVLSQGQCVQAVENNLFRCPIFEHKIQETDFLVIRTRHSFSIREVDALFVAGQQCPLYEVPAPNSRCATNFTRDFLQLHIFRMFLNCPDKPQWVKMEEIKRAFPDINDLNIRKCLKLCSDFKRVDFMDSNCWVLRPDFRLPSEEELRSMVTPEQCCAQFSMLAALQRLKDAGYGGNMLFVPPEEEDDDDEGLQLKIDDEVKVAPWNLTRGFIQSMNGKCLLDLTGIADPTGCGEGFSYLTRSNKPKKQLVVEDSSTNIAREKPSVTNAKVLLKKMGVPDKEIKRLSPWELIEIARTASKKKGRGRGRVAKGPKVRPMTTAEHVAKYKEECQRIFDLQNQTLQSNEELSSDEEDVTDDDGSDVEEMGKVLEKLISNGRSFSELRTENEEKEREDLVKMMMDENAPKQSTSKDKKKKHDLKDAHSGPQPDRVLKINRTFRDSNGKEYTRVEFVRKSSVIDIYLKIRATKDEAFISQFAALESAEKQKMLREKRNIETQLQRIKQREQILGLKQDSSKAMSEPGSVMKSHEDNLVQGVESTSKAFISPPNKKSMNSRIDPKRRCRACGNPGHKKGNKACPQYFGPLNVAMTEEEEEEYQKQMNVDDQNLINVDGTKLKLSVKLIKRAEEMKKKTLVLRVPKDLVRKRKRAMIDQHCDYLEKYQRPVNRRRVDPLILLSNAFEGILNEMRDLPDSDPFHFPVNAKVLPHYYTLISRPMDLQTIRENIRQRKYRSRKDFLEDVHQIVQNSSTFNGPDSSFTINAGKMLNLCVKRMGQQEEELIRLEETTNPEEDDDKDHSTVPQNTTLSAPCVSGGKAIVDLSISESEDETELEAGYLDGRACSVVP</sequence>
<comment type="subcellular location">
    <subcellularLocation>
        <location evidence="1">Nucleus</location>
    </subcellularLocation>
</comment>
<dbReference type="RefSeq" id="XP_026279665.1">
    <property type="nucleotide sequence ID" value="XM_026423880.2"/>
</dbReference>
<dbReference type="OrthoDB" id="5752at2759"/>
<reference evidence="8" key="1">
    <citation type="submission" date="2025-08" db="UniProtKB">
        <authorList>
            <consortium name="RefSeq"/>
        </authorList>
    </citation>
    <scope>IDENTIFICATION</scope>
    <source>
        <tissue evidence="8">Whole organism</tissue>
    </source>
</reference>
<dbReference type="KEGG" id="foc:113207353"/>
<dbReference type="GO" id="GO:0051123">
    <property type="term" value="P:RNA polymerase II preinitiation complex assembly"/>
    <property type="evidence" value="ECO:0007669"/>
    <property type="project" value="TreeGrafter"/>
</dbReference>
<evidence type="ECO:0000259" key="6">
    <source>
        <dbReference type="PROSITE" id="PS50014"/>
    </source>
</evidence>
<dbReference type="InterPro" id="IPR022591">
    <property type="entry name" value="TAF1_HAT_dom"/>
</dbReference>
<dbReference type="Pfam" id="PF00439">
    <property type="entry name" value="Bromodomain"/>
    <property type="match status" value="1"/>
</dbReference>
<dbReference type="GO" id="GO:0016251">
    <property type="term" value="F:RNA polymerase II general transcription initiation factor activity"/>
    <property type="evidence" value="ECO:0007669"/>
    <property type="project" value="InterPro"/>
</dbReference>
<dbReference type="CDD" id="cd05511">
    <property type="entry name" value="Bromo_TFIID"/>
    <property type="match status" value="1"/>
</dbReference>
<feature type="compositionally biased region" description="Polar residues" evidence="5">
    <location>
        <begin position="1163"/>
        <end position="1178"/>
    </location>
</feature>
<protein>
    <submittedName>
        <fullName evidence="8">Transcription initiation factor TFIID subunit 1</fullName>
    </submittedName>
</protein>
<dbReference type="Proteomes" id="UP000504606">
    <property type="component" value="Unplaced"/>
</dbReference>
<dbReference type="SMART" id="SM00297">
    <property type="entry name" value="BROMO"/>
    <property type="match status" value="1"/>
</dbReference>
<evidence type="ECO:0000256" key="4">
    <source>
        <dbReference type="PROSITE-ProRule" id="PRU00035"/>
    </source>
</evidence>
<dbReference type="PANTHER" id="PTHR13900:SF0">
    <property type="entry name" value="TRANSCRIPTION INITIATION FACTOR TFIID SUBUNIT 1"/>
    <property type="match status" value="1"/>
</dbReference>
<dbReference type="InterPro" id="IPR036427">
    <property type="entry name" value="Bromodomain-like_sf"/>
</dbReference>
<keyword evidence="7" id="KW-1185">Reference proteome</keyword>
<feature type="region of interest" description="Disordered" evidence="5">
    <location>
        <begin position="1406"/>
        <end position="1430"/>
    </location>
</feature>
<organism evidence="7 8">
    <name type="scientific">Frankliniella occidentalis</name>
    <name type="common">Western flower thrips</name>
    <name type="synonym">Euthrips occidentalis</name>
    <dbReference type="NCBI Taxonomy" id="133901"/>
    <lineage>
        <taxon>Eukaryota</taxon>
        <taxon>Metazoa</taxon>
        <taxon>Ecdysozoa</taxon>
        <taxon>Arthropoda</taxon>
        <taxon>Hexapoda</taxon>
        <taxon>Insecta</taxon>
        <taxon>Pterygota</taxon>
        <taxon>Neoptera</taxon>
        <taxon>Paraneoptera</taxon>
        <taxon>Thysanoptera</taxon>
        <taxon>Terebrantia</taxon>
        <taxon>Thripoidea</taxon>
        <taxon>Thripidae</taxon>
        <taxon>Frankliniella</taxon>
    </lineage>
</organism>
<dbReference type="SUPFAM" id="SSF47370">
    <property type="entry name" value="Bromodomain"/>
    <property type="match status" value="1"/>
</dbReference>
<dbReference type="PANTHER" id="PTHR13900">
    <property type="entry name" value="TRANSCRIPTION INITIATION FACTOR TFIID"/>
    <property type="match status" value="1"/>
</dbReference>
<dbReference type="GeneID" id="113207353"/>
<feature type="region of interest" description="Disordered" evidence="5">
    <location>
        <begin position="34"/>
        <end position="54"/>
    </location>
</feature>
<dbReference type="GO" id="GO:0017025">
    <property type="term" value="F:TBP-class protein binding"/>
    <property type="evidence" value="ECO:0007669"/>
    <property type="project" value="InterPro"/>
</dbReference>
<proteinExistence type="predicted"/>
<evidence type="ECO:0000313" key="8">
    <source>
        <dbReference type="RefSeq" id="XP_026279665.1"/>
    </source>
</evidence>
<evidence type="ECO:0000256" key="3">
    <source>
        <dbReference type="ARBA" id="ARBA00023242"/>
    </source>
</evidence>
<keyword evidence="3" id="KW-0539">Nucleus</keyword>
<feature type="region of interest" description="Disordered" evidence="5">
    <location>
        <begin position="1025"/>
        <end position="1055"/>
    </location>
</feature>